<gene>
    <name evidence="7" type="ORF">CVLEPA_LOCUS19880</name>
</gene>
<keyword evidence="2" id="KW-0539">Nucleus</keyword>
<dbReference type="PANTHER" id="PTHR13107">
    <property type="entry name" value="N6-ADENOSINE-METHYLTRANSFERASE NON-CATALYTIC SUBUNIT"/>
    <property type="match status" value="1"/>
</dbReference>
<feature type="compositionally biased region" description="Polar residues" evidence="6">
    <location>
        <begin position="290"/>
        <end position="305"/>
    </location>
</feature>
<evidence type="ECO:0000256" key="3">
    <source>
        <dbReference type="ARBA" id="ARBA00032942"/>
    </source>
</evidence>
<feature type="region of interest" description="Disordered" evidence="6">
    <location>
        <begin position="290"/>
        <end position="434"/>
    </location>
</feature>
<dbReference type="InterPro" id="IPR029063">
    <property type="entry name" value="SAM-dependent_MTases_sf"/>
</dbReference>
<dbReference type="Pfam" id="PF05063">
    <property type="entry name" value="MT-A70"/>
    <property type="match status" value="1"/>
</dbReference>
<proteinExistence type="inferred from homology"/>
<evidence type="ECO:0000256" key="6">
    <source>
        <dbReference type="SAM" id="MobiDB-lite"/>
    </source>
</evidence>
<evidence type="ECO:0000313" key="8">
    <source>
        <dbReference type="Proteomes" id="UP001642483"/>
    </source>
</evidence>
<feature type="compositionally biased region" description="Low complexity" evidence="6">
    <location>
        <begin position="342"/>
        <end position="351"/>
    </location>
</feature>
<accession>A0ABP0GB02</accession>
<feature type="compositionally biased region" description="Basic and acidic residues" evidence="6">
    <location>
        <begin position="386"/>
        <end position="419"/>
    </location>
</feature>
<name>A0ABP0GB02_CLALP</name>
<protein>
    <recommendedName>
        <fullName evidence="4">N(6)-adenosine-methyltransferase non-catalytic subunit METTL14</fullName>
    </recommendedName>
    <alternativeName>
        <fullName evidence="3">Methyltransferase-like protein 14</fullName>
    </alternativeName>
</protein>
<dbReference type="EMBL" id="CAWYQH010000106">
    <property type="protein sequence ID" value="CAK8687824.1"/>
    <property type="molecule type" value="Genomic_DNA"/>
</dbReference>
<feature type="compositionally biased region" description="Basic and acidic residues" evidence="6">
    <location>
        <begin position="309"/>
        <end position="329"/>
    </location>
</feature>
<organism evidence="7 8">
    <name type="scientific">Clavelina lepadiformis</name>
    <name type="common">Light-bulb sea squirt</name>
    <name type="synonym">Ascidia lepadiformis</name>
    <dbReference type="NCBI Taxonomy" id="159417"/>
    <lineage>
        <taxon>Eukaryota</taxon>
        <taxon>Metazoa</taxon>
        <taxon>Chordata</taxon>
        <taxon>Tunicata</taxon>
        <taxon>Ascidiacea</taxon>
        <taxon>Aplousobranchia</taxon>
        <taxon>Clavelinidae</taxon>
        <taxon>Clavelina</taxon>
    </lineage>
</organism>
<evidence type="ECO:0000256" key="4">
    <source>
        <dbReference type="ARBA" id="ARBA00049757"/>
    </source>
</evidence>
<comment type="subcellular location">
    <subcellularLocation>
        <location evidence="1">Nucleus</location>
    </subcellularLocation>
</comment>
<evidence type="ECO:0000256" key="1">
    <source>
        <dbReference type="ARBA" id="ARBA00004123"/>
    </source>
</evidence>
<evidence type="ECO:0000256" key="2">
    <source>
        <dbReference type="ARBA" id="ARBA00023242"/>
    </source>
</evidence>
<comment type="caution">
    <text evidence="7">The sequence shown here is derived from an EMBL/GenBank/DDBJ whole genome shotgun (WGS) entry which is preliminary data.</text>
</comment>
<evidence type="ECO:0000256" key="5">
    <source>
        <dbReference type="PROSITE-ProRule" id="PRU00489"/>
    </source>
</evidence>
<dbReference type="Proteomes" id="UP001642483">
    <property type="component" value="Unassembled WGS sequence"/>
</dbReference>
<dbReference type="InterPro" id="IPR045123">
    <property type="entry name" value="METTL14-like"/>
</dbReference>
<dbReference type="InterPro" id="IPR007757">
    <property type="entry name" value="MT-A70-like"/>
</dbReference>
<dbReference type="PROSITE" id="PS51592">
    <property type="entry name" value="SAM_MTA70L_2"/>
    <property type="match status" value="1"/>
</dbReference>
<keyword evidence="8" id="KW-1185">Reference proteome</keyword>
<dbReference type="SUPFAM" id="SSF53335">
    <property type="entry name" value="S-adenosyl-L-methionine-dependent methyltransferases"/>
    <property type="match status" value="1"/>
</dbReference>
<evidence type="ECO:0000313" key="7">
    <source>
        <dbReference type="EMBL" id="CAK8687824.1"/>
    </source>
</evidence>
<sequence>MSGQDNKDSDGELNVYKDSSTFLKGTQSLNPHNDYCQNYVDTGQRPQNFIRDVGLAERFGEYPKLKDLIRLKDEQIRSTNTPPTYLKCDLTKFDMRKLGCKFDVLLIDPPLQEYKKRAGLPLNGSEASWDDVLSLEIDEVAASRSFVFLWCGSSDGLDSGRMCLKKWGFRRCEDICWIKTNLKQTYPSLEDESLFVRTKEHCLMGIKGTVRRSTDGDFIHANVDIDLIIEEEQEPGSGEKPEEIFHLIEHFCLGRRRLHLYGRDTSIRPGWLTVGPQLTNSNFDRETYSNQFKSTDENPTGNLTGCTEEIERLRPKTPPPREKKNERGGHSGPPSRGGRGRGAPTPRRGNGNAPSVSATPSHPVPRDVGQSTAPTALAPSYSQFHDVLDGARSYRDSKNPGVRKRDSGRDWAPTRRDGGHMTSRKPSHSNYSSR</sequence>
<dbReference type="PROSITE" id="PS51143">
    <property type="entry name" value="MT_A70"/>
    <property type="match status" value="1"/>
</dbReference>
<dbReference type="PANTHER" id="PTHR13107:SF0">
    <property type="entry name" value="N6-ADENOSINE-METHYLTRANSFERASE NON-CATALYTIC SUBUNIT"/>
    <property type="match status" value="1"/>
</dbReference>
<reference evidence="7 8" key="1">
    <citation type="submission" date="2024-02" db="EMBL/GenBank/DDBJ databases">
        <authorList>
            <person name="Daric V."/>
            <person name="Darras S."/>
        </authorList>
    </citation>
    <scope>NUCLEOTIDE SEQUENCE [LARGE SCALE GENOMIC DNA]</scope>
</reference>
<comment type="similarity">
    <text evidence="5">Belongs to the MT-A70-like family.</text>
</comment>